<evidence type="ECO:0000259" key="4">
    <source>
        <dbReference type="Pfam" id="PF06094"/>
    </source>
</evidence>
<reference evidence="6 7" key="2">
    <citation type="submission" date="2018-11" db="EMBL/GenBank/DDBJ databases">
        <title>Genomic Encyclopedia of Type Strains, Phase IV (KMG-IV): sequencing the most valuable type-strain genomes for metagenomic binning, comparative biology and taxonomic classification.</title>
        <authorList>
            <person name="Goeker M."/>
        </authorList>
    </citation>
    <scope>NUCLEOTIDE SEQUENCE [LARGE SCALE GENOMIC DNA]</scope>
    <source>
        <strain evidence="6 7">DSM 27783</strain>
    </source>
</reference>
<evidence type="ECO:0000256" key="2">
    <source>
        <dbReference type="PIRSR" id="PIRSR639126-1"/>
    </source>
</evidence>
<evidence type="ECO:0000313" key="6">
    <source>
        <dbReference type="EMBL" id="ROR39803.1"/>
    </source>
</evidence>
<sequence length="117" mass="13762">MIVFVYGSLKRGKRLHSYLKSAKFLGEGVTCRPYPLIVSKSGWYPYLIEKKGGYKIKGEVYKITPKLLKILDKIEEAPNYYYRKKICVKINGKSVKAWTYFVRKPPKFTKKELIKEF</sequence>
<dbReference type="CDD" id="cd06661">
    <property type="entry name" value="GGCT_like"/>
    <property type="match status" value="1"/>
</dbReference>
<dbReference type="Proteomes" id="UP000272781">
    <property type="component" value="Unassembled WGS sequence"/>
</dbReference>
<comment type="similarity">
    <text evidence="1 3">Belongs to the gamma-glutamylcyclotransferase family.</text>
</comment>
<dbReference type="InterPro" id="IPR013024">
    <property type="entry name" value="GGCT-like"/>
</dbReference>
<organism evidence="6 7">
    <name type="scientific">Caminibacter pacificus</name>
    <dbReference type="NCBI Taxonomy" id="1424653"/>
    <lineage>
        <taxon>Bacteria</taxon>
        <taxon>Pseudomonadati</taxon>
        <taxon>Campylobacterota</taxon>
        <taxon>Epsilonproteobacteria</taxon>
        <taxon>Nautiliales</taxon>
        <taxon>Nautiliaceae</taxon>
        <taxon>Caminibacter</taxon>
    </lineage>
</organism>
<dbReference type="SUPFAM" id="SSF110857">
    <property type="entry name" value="Gamma-glutamyl cyclotransferase-like"/>
    <property type="match status" value="1"/>
</dbReference>
<dbReference type="Gene3D" id="3.10.490.10">
    <property type="entry name" value="Gamma-glutamyl cyclotransferase-like"/>
    <property type="match status" value="1"/>
</dbReference>
<reference evidence="5" key="3">
    <citation type="submission" date="2019-06" db="EMBL/GenBank/DDBJ databases">
        <title>A comparative analysis of the Nautiliaceae.</title>
        <authorList>
            <person name="Grosche A."/>
            <person name="Smedile F."/>
            <person name="Vetriani C."/>
        </authorList>
    </citation>
    <scope>NUCLEOTIDE SEQUENCE</scope>
    <source>
        <strain evidence="5">TB6</strain>
    </source>
</reference>
<reference evidence="8" key="1">
    <citation type="submission" date="2018-03" db="EMBL/GenBank/DDBJ databases">
        <title>A comparative analysis of the Nautiliaceae.</title>
        <authorList>
            <person name="Grosche A."/>
            <person name="Smedile F."/>
            <person name="Vetriani C."/>
        </authorList>
    </citation>
    <scope>NUCLEOTIDE SEQUENCE [LARGE SCALE GENOMIC DNA]</scope>
    <source>
        <strain evidence="8">TB6</strain>
    </source>
</reference>
<accession>A0AAJ4RCL6</accession>
<dbReference type="InterPro" id="IPR039126">
    <property type="entry name" value="GGACT"/>
</dbReference>
<dbReference type="EMBL" id="RJVK01000002">
    <property type="protein sequence ID" value="ROR39803.1"/>
    <property type="molecule type" value="Genomic_DNA"/>
</dbReference>
<dbReference type="PANTHER" id="PTHR12510:SF4">
    <property type="entry name" value="GAMMA-GLUTAMYLAMINECYCLOTRANSFERASE"/>
    <property type="match status" value="1"/>
</dbReference>
<dbReference type="InterPro" id="IPR036568">
    <property type="entry name" value="GGCT-like_sf"/>
</dbReference>
<evidence type="ECO:0000313" key="8">
    <source>
        <dbReference type="Proteomes" id="UP000298805"/>
    </source>
</evidence>
<dbReference type="InterPro" id="IPR009288">
    <property type="entry name" value="AIG2-like_dom"/>
</dbReference>
<dbReference type="Proteomes" id="UP000298805">
    <property type="component" value="Chromosome"/>
</dbReference>
<dbReference type="AlphaFoldDB" id="A0AAJ4RCL6"/>
<keyword evidence="8" id="KW-1185">Reference proteome</keyword>
<evidence type="ECO:0000256" key="3">
    <source>
        <dbReference type="RuleBase" id="RU367036"/>
    </source>
</evidence>
<feature type="domain" description="Gamma-glutamylcyclotransferase AIG2-like" evidence="4">
    <location>
        <begin position="3"/>
        <end position="106"/>
    </location>
</feature>
<dbReference type="GO" id="GO:0061929">
    <property type="term" value="F:gamma-glutamylaminecyclotransferase activity"/>
    <property type="evidence" value="ECO:0007669"/>
    <property type="project" value="InterPro"/>
</dbReference>
<dbReference type="PANTHER" id="PTHR12510">
    <property type="entry name" value="TROPONIN C-AKIN-1 PROTEIN"/>
    <property type="match status" value="1"/>
</dbReference>
<evidence type="ECO:0000313" key="5">
    <source>
        <dbReference type="EMBL" id="QCI28010.1"/>
    </source>
</evidence>
<dbReference type="RefSeq" id="WP_123352196.1">
    <property type="nucleotide sequence ID" value="NZ_CP027432.2"/>
</dbReference>
<protein>
    <recommendedName>
        <fullName evidence="3">Gamma-glutamylcyclotransferase family protein</fullName>
    </recommendedName>
</protein>
<dbReference type="EMBL" id="CP027432">
    <property type="protein sequence ID" value="QCI28010.1"/>
    <property type="molecule type" value="Genomic_DNA"/>
</dbReference>
<name>A0AAJ4RCL6_9BACT</name>
<feature type="active site" description="Proton acceptor" evidence="2">
    <location>
        <position position="75"/>
    </location>
</feature>
<proteinExistence type="inferred from homology"/>
<evidence type="ECO:0000313" key="7">
    <source>
        <dbReference type="Proteomes" id="UP000272781"/>
    </source>
</evidence>
<dbReference type="Pfam" id="PF06094">
    <property type="entry name" value="GGACT"/>
    <property type="match status" value="1"/>
</dbReference>
<dbReference type="GO" id="GO:0005829">
    <property type="term" value="C:cytosol"/>
    <property type="evidence" value="ECO:0007669"/>
    <property type="project" value="TreeGrafter"/>
</dbReference>
<gene>
    <name evidence="5" type="ORF">C6V80_03235</name>
    <name evidence="6" type="ORF">EDC58_0778</name>
</gene>
<evidence type="ECO:0000256" key="1">
    <source>
        <dbReference type="ARBA" id="ARBA00008861"/>
    </source>
</evidence>